<dbReference type="Proteomes" id="UP000225889">
    <property type="component" value="Unassembled WGS sequence"/>
</dbReference>
<sequence length="192" mass="21916">MYKYNIIKKLYKIVFFICVIGCLYKPLDVSAYATFTSGQVKSNNSIELMKLIKINDKAIILSTLGDDYEIDTGILNGEKEYVYYNLGFEYGMVQKLIVSVDPEKEELLDIACYFDGMAVDDTSKLENKIINNYGDYSEKRRSSHRVSGINANGTHFTRHVITYTYVWNVSDEAKLSLNVTDAGVGTWLSRKY</sequence>
<protein>
    <submittedName>
        <fullName evidence="1">Uncharacterized protein</fullName>
    </submittedName>
</protein>
<dbReference type="AlphaFoldDB" id="A0A2G3DT83"/>
<comment type="caution">
    <text evidence="1">The sequence shown here is derived from an EMBL/GenBank/DDBJ whole genome shotgun (WGS) entry which is preliminary data.</text>
</comment>
<dbReference type="EMBL" id="PDYF01000031">
    <property type="protein sequence ID" value="PHU34239.1"/>
    <property type="molecule type" value="Genomic_DNA"/>
</dbReference>
<dbReference type="RefSeq" id="WP_099392542.1">
    <property type="nucleotide sequence ID" value="NZ_PDYF01000031.1"/>
</dbReference>
<accession>A0A2G3DT83</accession>
<proteinExistence type="predicted"/>
<organism evidence="1 2">
    <name type="scientific">Pseudobutyrivibrio ruminis</name>
    <dbReference type="NCBI Taxonomy" id="46206"/>
    <lineage>
        <taxon>Bacteria</taxon>
        <taxon>Bacillati</taxon>
        <taxon>Bacillota</taxon>
        <taxon>Clostridia</taxon>
        <taxon>Lachnospirales</taxon>
        <taxon>Lachnospiraceae</taxon>
        <taxon>Pseudobutyrivibrio</taxon>
    </lineage>
</organism>
<reference evidence="1 2" key="1">
    <citation type="submission" date="2017-10" db="EMBL/GenBank/DDBJ databases">
        <title>Resolving the taxonomy of Roseburia spp., Eubacterium rectale and Agathobacter spp. through phylogenomic analysis.</title>
        <authorList>
            <person name="Sheridan P.O."/>
            <person name="Walker A.W."/>
            <person name="Duncan S.H."/>
            <person name="Scott K.P."/>
            <person name="Toole P.W.O."/>
            <person name="Luis P."/>
            <person name="Flint H.J."/>
        </authorList>
    </citation>
    <scope>NUCLEOTIDE SEQUENCE [LARGE SCALE GENOMIC DNA]</scope>
    <source>
        <strain evidence="1 2">JK626</strain>
    </source>
</reference>
<name>A0A2G3DT83_9FIRM</name>
<reference evidence="1 2" key="2">
    <citation type="submission" date="2017-10" db="EMBL/GenBank/DDBJ databases">
        <authorList>
            <person name="Banno H."/>
            <person name="Chua N.-H."/>
        </authorList>
    </citation>
    <scope>NUCLEOTIDE SEQUENCE [LARGE SCALE GENOMIC DNA]</scope>
    <source>
        <strain evidence="1 2">JK626</strain>
    </source>
</reference>
<evidence type="ECO:0000313" key="2">
    <source>
        <dbReference type="Proteomes" id="UP000225889"/>
    </source>
</evidence>
<evidence type="ECO:0000313" key="1">
    <source>
        <dbReference type="EMBL" id="PHU34239.1"/>
    </source>
</evidence>
<gene>
    <name evidence="1" type="ORF">CSX01_11780</name>
</gene>